<gene>
    <name evidence="3" type="ORF">FJ657_05395</name>
</gene>
<dbReference type="SMART" id="SM00470">
    <property type="entry name" value="ParB"/>
    <property type="match status" value="1"/>
</dbReference>
<dbReference type="PANTHER" id="PTHR33375:SF1">
    <property type="entry name" value="CHROMOSOME-PARTITIONING PROTEIN PARB-RELATED"/>
    <property type="match status" value="1"/>
</dbReference>
<evidence type="ECO:0000256" key="1">
    <source>
        <dbReference type="SAM" id="MobiDB-lite"/>
    </source>
</evidence>
<sequence length="561" mass="61374">MVRSGPVPRHRPGDRRQPLPDRRRARRRGARLDPSARPERVRIRRSVGRAGPHPIDDEGRRPGAFALPPVSGLSRHQINNSEEESKVTDTTSKTTASAEAVATVAQVEHIDPSVIEFEANIRTDVQLDPAFVASIRAEGVLLPVLARRGDDGTVYVRDGQRRVLAAREAGTSTIPAYFGAGELTTAQRITQQLVTNDRRTDLTGTERVTAYEQLAFEGLSVAKIAKATGEDKATIEKSITVAKSTAAREALADTAVSLDRALLMAEFEADADALDALAEAREDELEHLAGELRHDAKVSAREEAVLGEYVGQGVAAVSTWPTGARRLHTLTDAADDADDRPGITDAQHAECPGRVVYVNVWGLDDGDQDTEEVCVQPELHHDRYRYSSGAQPKVKLADLPDDEAEARRAERRTLLANNKAWDAAEPVRREWIATLLTRKTLPKAAALFEAVTLTSYSYTVSNDRHTHTRAFLGLDPNGFGHDQIAKVATDTPTRAGHVVLATMLSARENHTSRESWRTPNAEDRDYLLQLQAWGYTLSAVERIAAGLNADDDQVESEDAAE</sequence>
<organism evidence="3 4">
    <name type="scientific">Schumannella soli</name>
    <dbReference type="NCBI Taxonomy" id="2590779"/>
    <lineage>
        <taxon>Bacteria</taxon>
        <taxon>Bacillati</taxon>
        <taxon>Actinomycetota</taxon>
        <taxon>Actinomycetes</taxon>
        <taxon>Micrococcales</taxon>
        <taxon>Microbacteriaceae</taxon>
        <taxon>Schumannella</taxon>
    </lineage>
</organism>
<dbReference type="Proteomes" id="UP000316252">
    <property type="component" value="Unassembled WGS sequence"/>
</dbReference>
<reference evidence="3 4" key="1">
    <citation type="submission" date="2019-06" db="EMBL/GenBank/DDBJ databases">
        <authorList>
            <person name="Li F."/>
        </authorList>
    </citation>
    <scope>NUCLEOTIDE SEQUENCE [LARGE SCALE GENOMIC DNA]</scope>
    <source>
        <strain evidence="3 4">10F1D-1</strain>
    </source>
</reference>
<dbReference type="SUPFAM" id="SSF110849">
    <property type="entry name" value="ParB/Sulfiredoxin"/>
    <property type="match status" value="1"/>
</dbReference>
<dbReference type="OrthoDB" id="3846919at2"/>
<dbReference type="CDD" id="cd16387">
    <property type="entry name" value="ParB_N_Srx"/>
    <property type="match status" value="1"/>
</dbReference>
<dbReference type="EMBL" id="VHQG01000001">
    <property type="protein sequence ID" value="TPW78062.1"/>
    <property type="molecule type" value="Genomic_DNA"/>
</dbReference>
<feature type="compositionally biased region" description="Basic and acidic residues" evidence="1">
    <location>
        <begin position="30"/>
        <end position="41"/>
    </location>
</feature>
<evidence type="ECO:0000313" key="4">
    <source>
        <dbReference type="Proteomes" id="UP000316252"/>
    </source>
</evidence>
<proteinExistence type="predicted"/>
<evidence type="ECO:0000313" key="3">
    <source>
        <dbReference type="EMBL" id="TPW78062.1"/>
    </source>
</evidence>
<comment type="caution">
    <text evidence="3">The sequence shown here is derived from an EMBL/GenBank/DDBJ whole genome shotgun (WGS) entry which is preliminary data.</text>
</comment>
<protein>
    <recommendedName>
        <fullName evidence="2">ParB-like N-terminal domain-containing protein</fullName>
    </recommendedName>
</protein>
<dbReference type="Gene3D" id="3.90.1530.10">
    <property type="entry name" value="Conserved hypothetical protein from pyrococcus furiosus pfu- 392566-001, ParB domain"/>
    <property type="match status" value="1"/>
</dbReference>
<name>A0A506Y7J4_9MICO</name>
<dbReference type="InterPro" id="IPR050336">
    <property type="entry name" value="Chromosome_partition/occlusion"/>
</dbReference>
<feature type="region of interest" description="Disordered" evidence="1">
    <location>
        <begin position="1"/>
        <end position="93"/>
    </location>
</feature>
<dbReference type="AlphaFoldDB" id="A0A506Y7J4"/>
<keyword evidence="4" id="KW-1185">Reference proteome</keyword>
<feature type="domain" description="ParB-like N-terminal" evidence="2">
    <location>
        <begin position="108"/>
        <end position="197"/>
    </location>
</feature>
<dbReference type="SUPFAM" id="SSF109709">
    <property type="entry name" value="KorB DNA-binding domain-like"/>
    <property type="match status" value="1"/>
</dbReference>
<dbReference type="GO" id="GO:0007059">
    <property type="term" value="P:chromosome segregation"/>
    <property type="evidence" value="ECO:0007669"/>
    <property type="project" value="TreeGrafter"/>
</dbReference>
<accession>A0A506Y7J4</accession>
<dbReference type="PANTHER" id="PTHR33375">
    <property type="entry name" value="CHROMOSOME-PARTITIONING PROTEIN PARB-RELATED"/>
    <property type="match status" value="1"/>
</dbReference>
<dbReference type="GO" id="GO:0005694">
    <property type="term" value="C:chromosome"/>
    <property type="evidence" value="ECO:0007669"/>
    <property type="project" value="TreeGrafter"/>
</dbReference>
<dbReference type="InterPro" id="IPR003115">
    <property type="entry name" value="ParB_N"/>
</dbReference>
<dbReference type="Gene3D" id="1.10.10.2830">
    <property type="match status" value="1"/>
</dbReference>
<evidence type="ECO:0000259" key="2">
    <source>
        <dbReference type="SMART" id="SM00470"/>
    </source>
</evidence>
<dbReference type="InterPro" id="IPR036086">
    <property type="entry name" value="ParB/Sulfiredoxin_sf"/>
</dbReference>